<gene>
    <name evidence="1" type="ORF">PHYSODRAFT_307271</name>
</gene>
<dbReference type="InParanoid" id="G5ADM8"/>
<sequence>MTDNAVFVELMENYMDSQSRNQFWSPSRTRKSAYCQPTWEFWFEGTLSHRGVTSSMKSPVTWGSLLGFPDDPWEYSQAFWGALQQLEALGIDGASRKRLLGPSTVRWEYTHPNGGMSRNIQADTLEAIVHIASVSPNVTEMTAAVGQAALSSLIQEAIGKADSFYNHVDMKGVPKYLGVNYTPYEKDGEREYLSRLDVVGTMEDIGAHSSLCSAVAEASSADRLNIEFRGEFEQTTGPIRWAWLVYALFCGTSGASREPVRILASLTSQDIIMIQEVLRRNHPQPLLEQNLHRPPEYGFVDIHDGAQLFGRNGIRLEITRGVRYRALYCPDTTDGSVDVVVPGFGMCTTKIEDEVNFVKDTVCPILPFGQLKSITSLTLDLFPFESETVLIQLLSLIGAELDWGRTSQTLT</sequence>
<dbReference type="Proteomes" id="UP000002640">
    <property type="component" value="Unassembled WGS sequence"/>
</dbReference>
<dbReference type="AlphaFoldDB" id="G5ADM8"/>
<dbReference type="GeneID" id="20642862"/>
<dbReference type="RefSeq" id="XP_009538178.1">
    <property type="nucleotide sequence ID" value="XM_009539883.1"/>
</dbReference>
<proteinExistence type="predicted"/>
<evidence type="ECO:0000313" key="2">
    <source>
        <dbReference type="Proteomes" id="UP000002640"/>
    </source>
</evidence>
<keyword evidence="2" id="KW-1185">Reference proteome</keyword>
<protein>
    <submittedName>
        <fullName evidence="1">Uncharacterized protein</fullName>
    </submittedName>
</protein>
<dbReference type="KEGG" id="psoj:PHYSODRAFT_307271"/>
<accession>G5ADM8</accession>
<name>G5ADM8_PHYSP</name>
<dbReference type="EMBL" id="JH159164">
    <property type="protein sequence ID" value="EGZ06281.1"/>
    <property type="molecule type" value="Genomic_DNA"/>
</dbReference>
<reference evidence="1 2" key="1">
    <citation type="journal article" date="2006" name="Science">
        <title>Phytophthora genome sequences uncover evolutionary origins and mechanisms of pathogenesis.</title>
        <authorList>
            <person name="Tyler B.M."/>
            <person name="Tripathy S."/>
            <person name="Zhang X."/>
            <person name="Dehal P."/>
            <person name="Jiang R.H."/>
            <person name="Aerts A."/>
            <person name="Arredondo F.D."/>
            <person name="Baxter L."/>
            <person name="Bensasson D."/>
            <person name="Beynon J.L."/>
            <person name="Chapman J."/>
            <person name="Damasceno C.M."/>
            <person name="Dorrance A.E."/>
            <person name="Dou D."/>
            <person name="Dickerman A.W."/>
            <person name="Dubchak I.L."/>
            <person name="Garbelotto M."/>
            <person name="Gijzen M."/>
            <person name="Gordon S.G."/>
            <person name="Govers F."/>
            <person name="Grunwald N.J."/>
            <person name="Huang W."/>
            <person name="Ivors K.L."/>
            <person name="Jones R.W."/>
            <person name="Kamoun S."/>
            <person name="Krampis K."/>
            <person name="Lamour K.H."/>
            <person name="Lee M.K."/>
            <person name="McDonald W.H."/>
            <person name="Medina M."/>
            <person name="Meijer H.J."/>
            <person name="Nordberg E.K."/>
            <person name="Maclean D.J."/>
            <person name="Ospina-Giraldo M.D."/>
            <person name="Morris P.F."/>
            <person name="Phuntumart V."/>
            <person name="Putnam N.H."/>
            <person name="Rash S."/>
            <person name="Rose J.K."/>
            <person name="Sakihama Y."/>
            <person name="Salamov A.A."/>
            <person name="Savidor A."/>
            <person name="Scheuring C.F."/>
            <person name="Smith B.M."/>
            <person name="Sobral B.W."/>
            <person name="Terry A."/>
            <person name="Torto-Alalibo T.A."/>
            <person name="Win J."/>
            <person name="Xu Z."/>
            <person name="Zhang H."/>
            <person name="Grigoriev I.V."/>
            <person name="Rokhsar D.S."/>
            <person name="Boore J.L."/>
        </authorList>
    </citation>
    <scope>NUCLEOTIDE SEQUENCE [LARGE SCALE GENOMIC DNA]</scope>
    <source>
        <strain evidence="1 2">P6497</strain>
    </source>
</reference>
<organism evidence="1 2">
    <name type="scientific">Phytophthora sojae (strain P6497)</name>
    <name type="common">Soybean stem and root rot agent</name>
    <name type="synonym">Phytophthora megasperma f. sp. glycines</name>
    <dbReference type="NCBI Taxonomy" id="1094619"/>
    <lineage>
        <taxon>Eukaryota</taxon>
        <taxon>Sar</taxon>
        <taxon>Stramenopiles</taxon>
        <taxon>Oomycota</taxon>
        <taxon>Peronosporomycetes</taxon>
        <taxon>Peronosporales</taxon>
        <taxon>Peronosporaceae</taxon>
        <taxon>Phytophthora</taxon>
    </lineage>
</organism>
<evidence type="ECO:0000313" key="1">
    <source>
        <dbReference type="EMBL" id="EGZ06281.1"/>
    </source>
</evidence>